<dbReference type="PROSITE" id="PS00028">
    <property type="entry name" value="ZINC_FINGER_C2H2_1"/>
    <property type="match status" value="1"/>
</dbReference>
<evidence type="ECO:0000256" key="3">
    <source>
        <dbReference type="ARBA" id="ARBA00023015"/>
    </source>
</evidence>
<dbReference type="SUPFAM" id="SSF57701">
    <property type="entry name" value="Zn2/Cys6 DNA-binding domain"/>
    <property type="match status" value="1"/>
</dbReference>
<feature type="compositionally biased region" description="Polar residues" evidence="7">
    <location>
        <begin position="141"/>
        <end position="152"/>
    </location>
</feature>
<evidence type="ECO:0000313" key="10">
    <source>
        <dbReference type="EMBL" id="KAH6649053.1"/>
    </source>
</evidence>
<keyword evidence="6" id="KW-0863">Zinc-finger</keyword>
<dbReference type="RefSeq" id="XP_045955560.1">
    <property type="nucleotide sequence ID" value="XM_046103583.1"/>
</dbReference>
<keyword evidence="4" id="KW-0804">Transcription</keyword>
<dbReference type="PROSITE" id="PS50157">
    <property type="entry name" value="ZINC_FINGER_C2H2_2"/>
    <property type="match status" value="1"/>
</dbReference>
<dbReference type="SMART" id="SM00066">
    <property type="entry name" value="GAL4"/>
    <property type="match status" value="1"/>
</dbReference>
<gene>
    <name evidence="10" type="ORF">BKA67DRAFT_576655</name>
</gene>
<feature type="domain" description="C2H2-type" evidence="9">
    <location>
        <begin position="8"/>
        <end position="37"/>
    </location>
</feature>
<dbReference type="PANTHER" id="PTHR47660:SF3">
    <property type="entry name" value="FINGER DOMAIN PROTEIN, PUTATIVE (AFU_ORTHOLOGUE AFUA_4G03310)-RELATED"/>
    <property type="match status" value="1"/>
</dbReference>
<feature type="region of interest" description="Disordered" evidence="7">
    <location>
        <begin position="139"/>
        <end position="164"/>
    </location>
</feature>
<keyword evidence="5" id="KW-0539">Nucleus</keyword>
<proteinExistence type="predicted"/>
<evidence type="ECO:0000256" key="1">
    <source>
        <dbReference type="ARBA" id="ARBA00022723"/>
    </source>
</evidence>
<dbReference type="PANTHER" id="PTHR47660">
    <property type="entry name" value="TRANSCRIPTION FACTOR WITH C2H2 AND ZN(2)-CYS(6) DNA BINDING DOMAIN (EUROFUNG)-RELATED-RELATED"/>
    <property type="match status" value="1"/>
</dbReference>
<comment type="caution">
    <text evidence="10">The sequence shown here is derived from an EMBL/GenBank/DDBJ whole genome shotgun (WGS) entry which is preliminary data.</text>
</comment>
<organism evidence="10 11">
    <name type="scientific">Truncatella angustata</name>
    <dbReference type="NCBI Taxonomy" id="152316"/>
    <lineage>
        <taxon>Eukaryota</taxon>
        <taxon>Fungi</taxon>
        <taxon>Dikarya</taxon>
        <taxon>Ascomycota</taxon>
        <taxon>Pezizomycotina</taxon>
        <taxon>Sordariomycetes</taxon>
        <taxon>Xylariomycetidae</taxon>
        <taxon>Amphisphaeriales</taxon>
        <taxon>Sporocadaceae</taxon>
        <taxon>Truncatella</taxon>
    </lineage>
</organism>
<dbReference type="PROSITE" id="PS00463">
    <property type="entry name" value="ZN2_CY6_FUNGAL_1"/>
    <property type="match status" value="1"/>
</dbReference>
<keyword evidence="1" id="KW-0479">Metal-binding</keyword>
<dbReference type="OrthoDB" id="2328572at2759"/>
<name>A0A9P8UFV2_9PEZI</name>
<evidence type="ECO:0000256" key="7">
    <source>
        <dbReference type="SAM" id="MobiDB-lite"/>
    </source>
</evidence>
<dbReference type="InterPro" id="IPR001138">
    <property type="entry name" value="Zn2Cys6_DnaBD"/>
</dbReference>
<evidence type="ECO:0008006" key="12">
    <source>
        <dbReference type="Google" id="ProtNLM"/>
    </source>
</evidence>
<evidence type="ECO:0000256" key="5">
    <source>
        <dbReference type="ARBA" id="ARBA00023242"/>
    </source>
</evidence>
<accession>A0A9P8UFV2</accession>
<evidence type="ECO:0000313" key="11">
    <source>
        <dbReference type="Proteomes" id="UP000758603"/>
    </source>
</evidence>
<reference evidence="10" key="1">
    <citation type="journal article" date="2021" name="Nat. Commun.">
        <title>Genetic determinants of endophytism in the Arabidopsis root mycobiome.</title>
        <authorList>
            <person name="Mesny F."/>
            <person name="Miyauchi S."/>
            <person name="Thiergart T."/>
            <person name="Pickel B."/>
            <person name="Atanasova L."/>
            <person name="Karlsson M."/>
            <person name="Huettel B."/>
            <person name="Barry K.W."/>
            <person name="Haridas S."/>
            <person name="Chen C."/>
            <person name="Bauer D."/>
            <person name="Andreopoulos W."/>
            <person name="Pangilinan J."/>
            <person name="LaButti K."/>
            <person name="Riley R."/>
            <person name="Lipzen A."/>
            <person name="Clum A."/>
            <person name="Drula E."/>
            <person name="Henrissat B."/>
            <person name="Kohler A."/>
            <person name="Grigoriev I.V."/>
            <person name="Martin F.M."/>
            <person name="Hacquard S."/>
        </authorList>
    </citation>
    <scope>NUCLEOTIDE SEQUENCE</scope>
    <source>
        <strain evidence="10">MPI-SDFR-AT-0073</strain>
    </source>
</reference>
<dbReference type="InterPro" id="IPR036864">
    <property type="entry name" value="Zn2-C6_fun-type_DNA-bd_sf"/>
</dbReference>
<keyword evidence="11" id="KW-1185">Reference proteome</keyword>
<protein>
    <recommendedName>
        <fullName evidence="12">Zn(2)-C6 fungal-type domain-containing protein</fullName>
    </recommendedName>
</protein>
<evidence type="ECO:0000259" key="8">
    <source>
        <dbReference type="PROSITE" id="PS50048"/>
    </source>
</evidence>
<dbReference type="GO" id="GO:0008270">
    <property type="term" value="F:zinc ion binding"/>
    <property type="evidence" value="ECO:0007669"/>
    <property type="project" value="UniProtKB-KW"/>
</dbReference>
<dbReference type="Proteomes" id="UP000758603">
    <property type="component" value="Unassembled WGS sequence"/>
</dbReference>
<dbReference type="Pfam" id="PF00172">
    <property type="entry name" value="Zn_clus"/>
    <property type="match status" value="1"/>
</dbReference>
<dbReference type="InterPro" id="IPR013087">
    <property type="entry name" value="Znf_C2H2_type"/>
</dbReference>
<evidence type="ECO:0000256" key="2">
    <source>
        <dbReference type="ARBA" id="ARBA00022833"/>
    </source>
</evidence>
<evidence type="ECO:0000259" key="9">
    <source>
        <dbReference type="PROSITE" id="PS50157"/>
    </source>
</evidence>
<dbReference type="EMBL" id="JAGPXC010000007">
    <property type="protein sequence ID" value="KAH6649053.1"/>
    <property type="molecule type" value="Genomic_DNA"/>
</dbReference>
<evidence type="ECO:0000256" key="6">
    <source>
        <dbReference type="PROSITE-ProRule" id="PRU00042"/>
    </source>
</evidence>
<evidence type="ECO:0000256" key="4">
    <source>
        <dbReference type="ARBA" id="ARBA00023163"/>
    </source>
</evidence>
<dbReference type="Gene3D" id="4.10.240.10">
    <property type="entry name" value="Zn(2)-C6 fungal-type DNA-binding domain"/>
    <property type="match status" value="1"/>
</dbReference>
<feature type="domain" description="Zn(2)-C6 fungal-type" evidence="8">
    <location>
        <begin position="42"/>
        <end position="72"/>
    </location>
</feature>
<sequence>MTEPQAPPSCPRCSLSFTKVSSLTRHLKRCVHGRKPPPRQKVCKQCSGAKLRCDQQRPACGRCRSRDLDCQFLSRDGEALPPVTTQRRAVPRTALRIQPENENRLLSATGIAAPSCVAAISLTAPQCDSLWTGHSRDVASSEITASDPSGDTSPGMLELTSTNDTQYEILPEMQISEARRRVLLWGMGSQSTSNTDNPATRHTMHFVIRVLMSWPRILASYSADHLPPMVHRLQLGTAGNEELPGPLSNCHTLTKMWTDHTRGSRQLVRNTIIQEIRRLLHEHRVYSELDLLAATQSLLMLLSIVLFGLGRPESGDSSTSPPHLVDEPQLLVAVWDVKHKLAMTGLFLGQEAHHGPSHPSWCDWAFVSAKRRTIQGLHHLEWAWSVFFGYPVLTCFELGPLPAPAAKFLWQATNESKWKRLYGEWLWRWREGGGFKMAEFFTINPGGELDMRSEMWLAEADEFGMMLMAEGK</sequence>
<dbReference type="CDD" id="cd00067">
    <property type="entry name" value="GAL4"/>
    <property type="match status" value="1"/>
</dbReference>
<dbReference type="AlphaFoldDB" id="A0A9P8UFV2"/>
<dbReference type="GO" id="GO:0000981">
    <property type="term" value="F:DNA-binding transcription factor activity, RNA polymerase II-specific"/>
    <property type="evidence" value="ECO:0007669"/>
    <property type="project" value="InterPro"/>
</dbReference>
<keyword evidence="3" id="KW-0805">Transcription regulation</keyword>
<dbReference type="PROSITE" id="PS50048">
    <property type="entry name" value="ZN2_CY6_FUNGAL_2"/>
    <property type="match status" value="1"/>
</dbReference>
<dbReference type="GeneID" id="70132475"/>
<keyword evidence="2" id="KW-0862">Zinc</keyword>